<proteinExistence type="predicted"/>
<dbReference type="Proteomes" id="UP000215086">
    <property type="component" value="Chromosome"/>
</dbReference>
<name>A0A286RK70_9BACT</name>
<dbReference type="AlphaFoldDB" id="A0A286RK70"/>
<sequence length="48" mass="5358">MYEQTLCHGLPVGAISRASALFLGLLRNTFPQKRGEIGTPERSRYQPP</sequence>
<reference evidence="1 2" key="1">
    <citation type="journal article" name="Front. Microbiol.">
        <title>Sugar Metabolism of the First Thermophilic Planctomycete Thermogutta terrifontis: Comparative Genomic and Transcriptomic Approaches.</title>
        <authorList>
            <person name="Elcheninov A.G."/>
            <person name="Menzel P."/>
            <person name="Gudbergsdottir S.R."/>
            <person name="Slesarev A.I."/>
            <person name="Kadnikov V.V."/>
            <person name="Krogh A."/>
            <person name="Bonch-Osmolovskaya E.A."/>
            <person name="Peng X."/>
            <person name="Kublanov I.V."/>
        </authorList>
    </citation>
    <scope>NUCLEOTIDE SEQUENCE [LARGE SCALE GENOMIC DNA]</scope>
    <source>
        <strain evidence="1 2">R1</strain>
    </source>
</reference>
<organism evidence="1 2">
    <name type="scientific">Thermogutta terrifontis</name>
    <dbReference type="NCBI Taxonomy" id="1331910"/>
    <lineage>
        <taxon>Bacteria</taxon>
        <taxon>Pseudomonadati</taxon>
        <taxon>Planctomycetota</taxon>
        <taxon>Planctomycetia</taxon>
        <taxon>Pirellulales</taxon>
        <taxon>Thermoguttaceae</taxon>
        <taxon>Thermogutta</taxon>
    </lineage>
</organism>
<keyword evidence="2" id="KW-1185">Reference proteome</keyword>
<evidence type="ECO:0000313" key="1">
    <source>
        <dbReference type="EMBL" id="ASV76347.1"/>
    </source>
</evidence>
<dbReference type="EMBL" id="CP018477">
    <property type="protein sequence ID" value="ASV76347.1"/>
    <property type="molecule type" value="Genomic_DNA"/>
</dbReference>
<gene>
    <name evidence="1" type="ORF">THTE_3746</name>
</gene>
<evidence type="ECO:0000313" key="2">
    <source>
        <dbReference type="Proteomes" id="UP000215086"/>
    </source>
</evidence>
<protein>
    <submittedName>
        <fullName evidence="1">Uncharacterized protein</fullName>
    </submittedName>
</protein>
<dbReference type="KEGG" id="ttf:THTE_3746"/>
<accession>A0A286RK70</accession>